<dbReference type="GO" id="GO:0005740">
    <property type="term" value="C:mitochondrial envelope"/>
    <property type="evidence" value="ECO:0007669"/>
    <property type="project" value="TreeGrafter"/>
</dbReference>
<reference evidence="1" key="1">
    <citation type="submission" date="2021-01" db="EMBL/GenBank/DDBJ databases">
        <authorList>
            <person name="Corre E."/>
            <person name="Pelletier E."/>
            <person name="Niang G."/>
            <person name="Scheremetjew M."/>
            <person name="Finn R."/>
            <person name="Kale V."/>
            <person name="Holt S."/>
            <person name="Cochrane G."/>
            <person name="Meng A."/>
            <person name="Brown T."/>
            <person name="Cohen L."/>
        </authorList>
    </citation>
    <scope>NUCLEOTIDE SEQUENCE</scope>
    <source>
        <strain evidence="1">WS</strain>
    </source>
</reference>
<dbReference type="SUPFAM" id="SSF81383">
    <property type="entry name" value="F-box domain"/>
    <property type="match status" value="1"/>
</dbReference>
<dbReference type="SMART" id="SM00028">
    <property type="entry name" value="TPR"/>
    <property type="match status" value="2"/>
</dbReference>
<dbReference type="AlphaFoldDB" id="A0A7S1PE62"/>
<accession>A0A7S1PE62</accession>
<name>A0A7S1PE62_9EUKA</name>
<dbReference type="GO" id="GO:0044183">
    <property type="term" value="F:protein folding chaperone"/>
    <property type="evidence" value="ECO:0007669"/>
    <property type="project" value="TreeGrafter"/>
</dbReference>
<proteinExistence type="predicted"/>
<dbReference type="SUPFAM" id="SSF48452">
    <property type="entry name" value="TPR-like"/>
    <property type="match status" value="1"/>
</dbReference>
<dbReference type="InterPro" id="IPR019734">
    <property type="entry name" value="TPR_rpt"/>
</dbReference>
<dbReference type="GO" id="GO:0012505">
    <property type="term" value="C:endomembrane system"/>
    <property type="evidence" value="ECO:0007669"/>
    <property type="project" value="TreeGrafter"/>
</dbReference>
<organism evidence="1">
    <name type="scientific">Percolomonas cosmopolitus</name>
    <dbReference type="NCBI Taxonomy" id="63605"/>
    <lineage>
        <taxon>Eukaryota</taxon>
        <taxon>Discoba</taxon>
        <taxon>Heterolobosea</taxon>
        <taxon>Tetramitia</taxon>
        <taxon>Eutetramitia</taxon>
        <taxon>Percolomonadidae</taxon>
        <taxon>Percolomonas</taxon>
    </lineage>
</organism>
<dbReference type="Gene3D" id="1.25.40.10">
    <property type="entry name" value="Tetratricopeptide repeat domain"/>
    <property type="match status" value="1"/>
</dbReference>
<protein>
    <recommendedName>
        <fullName evidence="2">F-box domain-containing protein</fullName>
    </recommendedName>
</protein>
<dbReference type="PANTHER" id="PTHR46512">
    <property type="entry name" value="PEPTIDYLPROLYL ISOMERASE"/>
    <property type="match status" value="1"/>
</dbReference>
<dbReference type="InterPro" id="IPR011990">
    <property type="entry name" value="TPR-like_helical_dom_sf"/>
</dbReference>
<dbReference type="GO" id="GO:0016020">
    <property type="term" value="C:membrane"/>
    <property type="evidence" value="ECO:0007669"/>
    <property type="project" value="TreeGrafter"/>
</dbReference>
<dbReference type="InterPro" id="IPR036047">
    <property type="entry name" value="F-box-like_dom_sf"/>
</dbReference>
<dbReference type="EMBL" id="HBGD01001153">
    <property type="protein sequence ID" value="CAD9077688.1"/>
    <property type="molecule type" value="Transcribed_RNA"/>
</dbReference>
<dbReference type="InterPro" id="IPR050754">
    <property type="entry name" value="FKBP4/5/8-like"/>
</dbReference>
<evidence type="ECO:0000313" key="1">
    <source>
        <dbReference type="EMBL" id="CAD9077688.1"/>
    </source>
</evidence>
<dbReference type="GO" id="GO:0005829">
    <property type="term" value="C:cytosol"/>
    <property type="evidence" value="ECO:0007669"/>
    <property type="project" value="TreeGrafter"/>
</dbReference>
<evidence type="ECO:0008006" key="2">
    <source>
        <dbReference type="Google" id="ProtNLM"/>
    </source>
</evidence>
<sequence>MPLPAVTKNSPLSHPQEANFSLKFVDPAKIVHPDTGTSSHQLSLIPASDSQEHPSCNSVFFTRQLLPGYPKTHLPTQHPYEGCTVDFQMKIDKIVGLDDQLLFVKSTQSRDNSHLHRESAIKHENDTTDEKTTQMLDDTNLASDRMDIDEDLQEKKPYIEHYHIAEHMKKLKNLQHMNAEHKDPLSLSSDSSSTDQLAIDSFIVDKVLSDQIATLNRVYKTAIQTEQIYMSDINEGEKMTLSTQWSEGDIHTMAERLEDGTKNIPVLEYLLGKMQVGEKLRIFCSSNYFIGFEEAYNLVEGEAHPNPKKLLQEQAHLQYEREHPEPHGEDVMVVDDGDSLGFIPHADSKVPKNLNRNISVAIPKYLVIEIESNIFDLPEVDRIKEARICKENGNKAFQGNNFDSALDHYFKGQSMVQEAYDFEIPSLRIEACNLLGEIILNICAILLKRNNASSVLQFTDEISKLFPNDENSYIMVKALFRRAQANAIREEYDAALQDLNHALTLESTNGALLSLRKRLLVKRKQQRSKEKTLYSAFFKKSSAFVDNEHYIAENLLKTLKSQEGHSGLPLNVVFNISEFLGFDIFNFALVCKDFHHVACELEDRWKLLCLRFKFYNASRDPDVYKWKNHCILVYKTVRWTFNLPNNLRRAAFPELAEVYRGSSEFFVDVCRRIADQMDKNKVYESEDAMIYSSLKELHRYWTLEKIYEFFGVQVEFGKPNTNEGTVELLNKNIEEYYHESAPEDRESAKYMFERSKTITTVDEAFDMMMESQWGLHGTIPTLMRCGFTYYNIQPKNLKMGFFCSDGLLALILEDQGFLHEGTIRKWMK</sequence>
<dbReference type="PANTHER" id="PTHR46512:SF1">
    <property type="entry name" value="PEPTIDYLPROLYL ISOMERASE"/>
    <property type="match status" value="1"/>
</dbReference>
<gene>
    <name evidence="1" type="ORF">PCOS0759_LOCUS920</name>
</gene>